<dbReference type="AlphaFoldDB" id="A0A1X0RF95"/>
<evidence type="ECO:0000313" key="1">
    <source>
        <dbReference type="EMBL" id="ORE10753.1"/>
    </source>
</evidence>
<name>A0A1X0RF95_RHIZD</name>
<dbReference type="EMBL" id="KV921862">
    <property type="protein sequence ID" value="ORE10753.1"/>
    <property type="molecule type" value="Genomic_DNA"/>
</dbReference>
<dbReference type="VEuPathDB" id="FungiDB:BCV72DRAFT_195848"/>
<gene>
    <name evidence="1" type="ORF">BCV72DRAFT_195848</name>
</gene>
<proteinExistence type="predicted"/>
<dbReference type="Proteomes" id="UP000242414">
    <property type="component" value="Unassembled WGS sequence"/>
</dbReference>
<feature type="non-terminal residue" evidence="1">
    <location>
        <position position="1"/>
    </location>
</feature>
<sequence length="73" mass="8265">NITAFKKYGAFREAPRGLGLVDPPEVSHGTWIQKKKQKLRDLGDYEKAFAAHAAERQYLVKEATKSYFHDANG</sequence>
<feature type="non-terminal residue" evidence="1">
    <location>
        <position position="73"/>
    </location>
</feature>
<protein>
    <submittedName>
        <fullName evidence="1">Uncharacterized protein</fullName>
    </submittedName>
</protein>
<dbReference type="OrthoDB" id="10550960at2759"/>
<reference evidence="1" key="1">
    <citation type="journal article" date="2016" name="Proc. Natl. Acad. Sci. U.S.A.">
        <title>Lipid metabolic changes in an early divergent fungus govern the establishment of a mutualistic symbiosis with endobacteria.</title>
        <authorList>
            <person name="Lastovetsky O.A."/>
            <person name="Gaspar M.L."/>
            <person name="Mondo S.J."/>
            <person name="LaButti K.M."/>
            <person name="Sandor L."/>
            <person name="Grigoriev I.V."/>
            <person name="Henry S.A."/>
            <person name="Pawlowska T.E."/>
        </authorList>
    </citation>
    <scope>NUCLEOTIDE SEQUENCE [LARGE SCALE GENOMIC DNA]</scope>
    <source>
        <strain evidence="1">ATCC 52814</strain>
    </source>
</reference>
<organism evidence="1">
    <name type="scientific">Rhizopus microsporus var. microsporus</name>
    <dbReference type="NCBI Taxonomy" id="86635"/>
    <lineage>
        <taxon>Eukaryota</taxon>
        <taxon>Fungi</taxon>
        <taxon>Fungi incertae sedis</taxon>
        <taxon>Mucoromycota</taxon>
        <taxon>Mucoromycotina</taxon>
        <taxon>Mucoromycetes</taxon>
        <taxon>Mucorales</taxon>
        <taxon>Mucorineae</taxon>
        <taxon>Rhizopodaceae</taxon>
        <taxon>Rhizopus</taxon>
    </lineage>
</organism>
<accession>A0A1X0RF95</accession>